<evidence type="ECO:0000313" key="3">
    <source>
        <dbReference type="Proteomes" id="UP001233172"/>
    </source>
</evidence>
<keyword evidence="3" id="KW-1185">Reference proteome</keyword>
<dbReference type="AlphaFoldDB" id="A0AAD8F5V1"/>
<reference evidence="2" key="2">
    <citation type="submission" date="2023-04" db="EMBL/GenBank/DDBJ databases">
        <authorList>
            <person name="Bu L."/>
            <person name="Lu L."/>
            <person name="Laidemitt M.R."/>
            <person name="Zhang S.M."/>
            <person name="Mutuku M."/>
            <person name="Mkoji G."/>
            <person name="Steinauer M."/>
            <person name="Loker E.S."/>
        </authorList>
    </citation>
    <scope>NUCLEOTIDE SEQUENCE</scope>
    <source>
        <strain evidence="2">KasaAsao</strain>
        <tissue evidence="2">Whole Snail</tissue>
    </source>
</reference>
<dbReference type="PROSITE" id="PS50948">
    <property type="entry name" value="PAN"/>
    <property type="match status" value="1"/>
</dbReference>
<name>A0AAD8F5V1_BIOPF</name>
<feature type="non-terminal residue" evidence="2">
    <location>
        <position position="1"/>
    </location>
</feature>
<comment type="caution">
    <text evidence="2">The sequence shown here is derived from an EMBL/GenBank/DDBJ whole genome shotgun (WGS) entry which is preliminary data.</text>
</comment>
<dbReference type="Pfam" id="PF00024">
    <property type="entry name" value="PAN_1"/>
    <property type="match status" value="1"/>
</dbReference>
<accession>A0AAD8F5V1</accession>
<dbReference type="InterPro" id="IPR003609">
    <property type="entry name" value="Pan_app"/>
</dbReference>
<evidence type="ECO:0000313" key="2">
    <source>
        <dbReference type="EMBL" id="KAK0051426.1"/>
    </source>
</evidence>
<gene>
    <name evidence="2" type="ORF">Bpfe_019200</name>
</gene>
<proteinExistence type="predicted"/>
<dbReference type="SUPFAM" id="SSF57414">
    <property type="entry name" value="Hairpin loop containing domain-like"/>
    <property type="match status" value="1"/>
</dbReference>
<reference evidence="2" key="1">
    <citation type="journal article" date="2023" name="PLoS Negl. Trop. Dis.">
        <title>A genome sequence for Biomphalaria pfeifferi, the major vector snail for the human-infecting parasite Schistosoma mansoni.</title>
        <authorList>
            <person name="Bu L."/>
            <person name="Lu L."/>
            <person name="Laidemitt M.R."/>
            <person name="Zhang S.M."/>
            <person name="Mutuku M."/>
            <person name="Mkoji G."/>
            <person name="Steinauer M."/>
            <person name="Loker E.S."/>
        </authorList>
    </citation>
    <scope>NUCLEOTIDE SEQUENCE</scope>
    <source>
        <strain evidence="2">KasaAsao</strain>
    </source>
</reference>
<dbReference type="EMBL" id="JASAOG010000104">
    <property type="protein sequence ID" value="KAK0051426.1"/>
    <property type="molecule type" value="Genomic_DNA"/>
</dbReference>
<protein>
    <submittedName>
        <fullName evidence="2">Fucolectin-7</fullName>
    </submittedName>
</protein>
<evidence type="ECO:0000259" key="1">
    <source>
        <dbReference type="PROSITE" id="PS50948"/>
    </source>
</evidence>
<dbReference type="Proteomes" id="UP001233172">
    <property type="component" value="Unassembled WGS sequence"/>
</dbReference>
<organism evidence="2 3">
    <name type="scientific">Biomphalaria pfeifferi</name>
    <name type="common">Bloodfluke planorb</name>
    <name type="synonym">Freshwater snail</name>
    <dbReference type="NCBI Taxonomy" id="112525"/>
    <lineage>
        <taxon>Eukaryota</taxon>
        <taxon>Metazoa</taxon>
        <taxon>Spiralia</taxon>
        <taxon>Lophotrochozoa</taxon>
        <taxon>Mollusca</taxon>
        <taxon>Gastropoda</taxon>
        <taxon>Heterobranchia</taxon>
        <taxon>Euthyneura</taxon>
        <taxon>Panpulmonata</taxon>
        <taxon>Hygrophila</taxon>
        <taxon>Lymnaeoidea</taxon>
        <taxon>Planorbidae</taxon>
        <taxon>Biomphalaria</taxon>
    </lineage>
</organism>
<dbReference type="Gene3D" id="3.50.4.10">
    <property type="entry name" value="Hepatocyte Growth Factor"/>
    <property type="match status" value="1"/>
</dbReference>
<feature type="domain" description="Apple" evidence="1">
    <location>
        <begin position="10"/>
        <end position="105"/>
    </location>
</feature>
<sequence length="108" mass="12398">LQVAEYLNVCEIEVFVSSSSYEEIYFNRKEDTQMTGVVPSATLTVSDVNYCLQECLSRRSSYYYCTAFNWVTLTRSCQLFSVNTYILQTENLIGAPGTHFYSQNNLLL</sequence>